<dbReference type="KEGG" id="noa:BKM31_07345"/>
<dbReference type="OrthoDB" id="105077at2"/>
<dbReference type="SUPFAM" id="SSF48113">
    <property type="entry name" value="Heme-dependent peroxidases"/>
    <property type="match status" value="1"/>
</dbReference>
<dbReference type="CDD" id="cd09819">
    <property type="entry name" value="An_peroxidase_bacterial_1"/>
    <property type="match status" value="1"/>
</dbReference>
<dbReference type="GO" id="GO:0006979">
    <property type="term" value="P:response to oxidative stress"/>
    <property type="evidence" value="ECO:0007669"/>
    <property type="project" value="InterPro"/>
</dbReference>
<dbReference type="GO" id="GO:0020037">
    <property type="term" value="F:heme binding"/>
    <property type="evidence" value="ECO:0007669"/>
    <property type="project" value="InterPro"/>
</dbReference>
<feature type="compositionally biased region" description="Gly residues" evidence="4">
    <location>
        <begin position="274"/>
        <end position="288"/>
    </location>
</feature>
<evidence type="ECO:0008006" key="7">
    <source>
        <dbReference type="Google" id="ProtNLM"/>
    </source>
</evidence>
<keyword evidence="2" id="KW-0964">Secreted</keyword>
<evidence type="ECO:0000313" key="5">
    <source>
        <dbReference type="EMBL" id="AQZ61322.1"/>
    </source>
</evidence>
<dbReference type="Gene3D" id="1.10.640.10">
    <property type="entry name" value="Haem peroxidase domain superfamily, animal type"/>
    <property type="match status" value="1"/>
</dbReference>
<keyword evidence="3" id="KW-0325">Glycoprotein</keyword>
<evidence type="ECO:0000256" key="1">
    <source>
        <dbReference type="ARBA" id="ARBA00004613"/>
    </source>
</evidence>
<feature type="region of interest" description="Disordered" evidence="4">
    <location>
        <begin position="272"/>
        <end position="297"/>
    </location>
</feature>
<evidence type="ECO:0000256" key="4">
    <source>
        <dbReference type="SAM" id="MobiDB-lite"/>
    </source>
</evidence>
<protein>
    <recommendedName>
        <fullName evidence="7">Heme peroxidase</fullName>
    </recommendedName>
</protein>
<dbReference type="Proteomes" id="UP000190797">
    <property type="component" value="Chromosome"/>
</dbReference>
<dbReference type="InterPro" id="IPR037120">
    <property type="entry name" value="Haem_peroxidase_sf_animal"/>
</dbReference>
<dbReference type="GO" id="GO:0004601">
    <property type="term" value="F:peroxidase activity"/>
    <property type="evidence" value="ECO:0007669"/>
    <property type="project" value="InterPro"/>
</dbReference>
<comment type="subcellular location">
    <subcellularLocation>
        <location evidence="1">Secreted</location>
    </subcellularLocation>
</comment>
<dbReference type="GO" id="GO:0005576">
    <property type="term" value="C:extracellular region"/>
    <property type="evidence" value="ECO:0007669"/>
    <property type="project" value="UniProtKB-SubCell"/>
</dbReference>
<dbReference type="InterPro" id="IPR019791">
    <property type="entry name" value="Haem_peroxidase_animal"/>
</dbReference>
<organism evidence="5 6">
    <name type="scientific">[Actinomadura] parvosata subsp. kistnae</name>
    <dbReference type="NCBI Taxonomy" id="1909395"/>
    <lineage>
        <taxon>Bacteria</taxon>
        <taxon>Bacillati</taxon>
        <taxon>Actinomycetota</taxon>
        <taxon>Actinomycetes</taxon>
        <taxon>Streptosporangiales</taxon>
        <taxon>Streptosporangiaceae</taxon>
        <taxon>Nonomuraea</taxon>
    </lineage>
</organism>
<dbReference type="PANTHER" id="PTHR11475">
    <property type="entry name" value="OXIDASE/PEROXIDASE"/>
    <property type="match status" value="1"/>
</dbReference>
<evidence type="ECO:0000313" key="6">
    <source>
        <dbReference type="Proteomes" id="UP000190797"/>
    </source>
</evidence>
<gene>
    <name evidence="5" type="ORF">BKM31_07345</name>
</gene>
<dbReference type="InterPro" id="IPR010255">
    <property type="entry name" value="Haem_peroxidase_sf"/>
</dbReference>
<dbReference type="EMBL" id="CP017717">
    <property type="protein sequence ID" value="AQZ61322.1"/>
    <property type="molecule type" value="Genomic_DNA"/>
</dbReference>
<evidence type="ECO:0000256" key="2">
    <source>
        <dbReference type="ARBA" id="ARBA00022525"/>
    </source>
</evidence>
<sequence length="565" mass="61840">MNRHQRGEYYVTREGVYRPGQGAGCRPASTWEELRRFRFSRLVPLCHDRPVPAGGTVDTALSERIALAMTPDGATDRPDSAIPAGYTYLGQFVDHDLTENKTRGSLGERVTVEQLVQGRSPALDLDSLYGLGPGHPDSARFYEPDGVRLRTGRTAGVDGLPDLDGFDLAREDTEEGGRALIPDARDDENLAVAQLHLAFVRFHNRIAGDLAARGVPRALLFEQAREKVVLHYQWVLRHDYLPRIVDPAIVEDVFTRGRQFFEVPLDPYQDLYRGGTGTGPGGGPGGGDPYASAGQGQPPTMPIEFSIAAFRIGHSMVRDAYQWNSVFNSDRRTDNPRQKAPATLPLLFSFSGTAGVLTGGRRLPSCWIPDWRRLFDLAGDGEAGPACAPPGGRVNRAKRIDTLLGRFLGQLPPASFGGCAQHVPAIERNLAYRNLVRADMVGLAGGQQAAEFMKLTPLGADQILAGHQGADLTTLDAGDRHRVVTRTPLWFYVLREAELNDGVLTGVGGRIVAEVLHRAMEGSRYSIVRRPAWQPDLRSSSGRFTMAHLVLHAFDHDPRLLNPVG</sequence>
<evidence type="ECO:0000256" key="3">
    <source>
        <dbReference type="ARBA" id="ARBA00023180"/>
    </source>
</evidence>
<dbReference type="Pfam" id="PF03098">
    <property type="entry name" value="An_peroxidase"/>
    <property type="match status" value="1"/>
</dbReference>
<proteinExistence type="predicted"/>
<name>A0A1U9ZTQ6_9ACTN</name>
<dbReference type="PROSITE" id="PS50292">
    <property type="entry name" value="PEROXIDASE_3"/>
    <property type="match status" value="1"/>
</dbReference>
<accession>A0A1U9ZTQ6</accession>
<dbReference type="RefSeq" id="WP_080037440.1">
    <property type="nucleotide sequence ID" value="NZ_CP017717.1"/>
</dbReference>
<reference evidence="6" key="1">
    <citation type="journal article" date="2017" name="Med. Chem. Commun.">
        <title>Nonomuraea sp. ATCC 55076 harbours the largest actinomycete chromosome to date and the kistamicin biosynthetic gene cluster.</title>
        <authorList>
            <person name="Nazari B."/>
            <person name="Forneris C.C."/>
            <person name="Gibson M.I."/>
            <person name="Moon K."/>
            <person name="Schramma K.R."/>
            <person name="Seyedsayamdost M.R."/>
        </authorList>
    </citation>
    <scope>NUCLEOTIDE SEQUENCE [LARGE SCALE GENOMIC DNA]</scope>
    <source>
        <strain evidence="6">ATCC 55076</strain>
    </source>
</reference>
<dbReference type="PANTHER" id="PTHR11475:SF4">
    <property type="entry name" value="CHORION PEROXIDASE"/>
    <property type="match status" value="1"/>
</dbReference>
<dbReference type="STRING" id="1909395.BKM31_07345"/>
<keyword evidence="6" id="KW-1185">Reference proteome</keyword>
<dbReference type="AlphaFoldDB" id="A0A1U9ZTQ6"/>